<evidence type="ECO:0000313" key="6">
    <source>
        <dbReference type="EMBL" id="SLM31996.1"/>
    </source>
</evidence>
<reference evidence="6 7" key="1">
    <citation type="submission" date="2017-03" db="EMBL/GenBank/DDBJ databases">
        <authorList>
            <person name="Afonso C.L."/>
            <person name="Miller P.J."/>
            <person name="Scott M.A."/>
            <person name="Spackman E."/>
            <person name="Goraichik I."/>
            <person name="Dimitrov K.M."/>
            <person name="Suarez D.L."/>
            <person name="Swayne D.E."/>
        </authorList>
    </citation>
    <scope>NUCLEOTIDE SEQUENCE [LARGE SCALE GENOMIC DNA]</scope>
    <source>
        <strain evidence="6">PRJEB14757</strain>
    </source>
</reference>
<keyword evidence="4 5" id="KW-0411">Iron-sulfur</keyword>
<keyword evidence="3 5" id="KW-0408">Iron</keyword>
<dbReference type="GO" id="GO:0046872">
    <property type="term" value="F:metal ion binding"/>
    <property type="evidence" value="ECO:0007669"/>
    <property type="project" value="UniProtKB-KW"/>
</dbReference>
<dbReference type="Gene3D" id="3.20.20.70">
    <property type="entry name" value="Aldolase class I"/>
    <property type="match status" value="1"/>
</dbReference>
<keyword evidence="2 5" id="KW-0479">Metal-binding</keyword>
<dbReference type="GO" id="GO:0003824">
    <property type="term" value="F:catalytic activity"/>
    <property type="evidence" value="ECO:0007669"/>
    <property type="project" value="InterPro"/>
</dbReference>
<evidence type="ECO:0000256" key="2">
    <source>
        <dbReference type="ARBA" id="ARBA00022723"/>
    </source>
</evidence>
<evidence type="ECO:0000313" key="7">
    <source>
        <dbReference type="Proteomes" id="UP000191931"/>
    </source>
</evidence>
<evidence type="ECO:0000256" key="4">
    <source>
        <dbReference type="ARBA" id="ARBA00023014"/>
    </source>
</evidence>
<accession>A0A1W1HHS5</accession>
<dbReference type="InterPro" id="IPR040085">
    <property type="entry name" value="MJ0674-like"/>
</dbReference>
<feature type="binding site" evidence="5">
    <location>
        <position position="91"/>
    </location>
    <ligand>
        <name>[4Fe-4S] cluster</name>
        <dbReference type="ChEBI" id="CHEBI:49883"/>
        <note>4Fe-4S-S-AdoMet</note>
    </ligand>
</feature>
<dbReference type="Proteomes" id="UP000191931">
    <property type="component" value="Unassembled WGS sequence"/>
</dbReference>
<feature type="binding site" evidence="5">
    <location>
        <position position="88"/>
    </location>
    <ligand>
        <name>[4Fe-4S] cluster</name>
        <dbReference type="ChEBI" id="CHEBI:49883"/>
        <note>4Fe-4S-S-AdoMet</note>
    </ligand>
</feature>
<sequence>MNFEPAYIKIANNGILDEKITLAYDGLKCCNLCPRQCCIDRTSGETGFCMTGKEAIVYSYDAHFGEEAPLVGQNGSGTIFFSFCNMLCNFCQNYEISHKGEGQAVTADQLAFMMLTLQKQGCHNINLVTPSHVVPQILLALQIAISQGLSIPLVYNTGGYDSIETLKLLEGVIDIYMPDFKFNDTEAAELAEVPRDYPDVIKKALLEMYRQVGDLTVDDFGIAQRGLIVRHLVLPEGLAGTRGAMGFLSNKVSKKTYVNIMSQYRPCGTAYQKEFLSRRPTLKEHREAIRIAVEAGLTRFDHHSKLTPMIL</sequence>
<organism evidence="6 7">
    <name type="scientific">Desulfamplus magnetovallimortis</name>
    <dbReference type="NCBI Taxonomy" id="1246637"/>
    <lineage>
        <taxon>Bacteria</taxon>
        <taxon>Pseudomonadati</taxon>
        <taxon>Thermodesulfobacteriota</taxon>
        <taxon>Desulfobacteria</taxon>
        <taxon>Desulfobacterales</taxon>
        <taxon>Desulfobacteraceae</taxon>
        <taxon>Desulfamplus</taxon>
    </lineage>
</organism>
<name>A0A1W1HHS5_9BACT</name>
<keyword evidence="1 5" id="KW-0949">S-adenosyl-L-methionine</keyword>
<dbReference type="InterPro" id="IPR013785">
    <property type="entry name" value="Aldolase_TIM"/>
</dbReference>
<dbReference type="AlphaFoldDB" id="A0A1W1HHS5"/>
<dbReference type="PANTHER" id="PTHR43075:SF1">
    <property type="entry name" value="FORMATE LYASE ACTIVATING ENZYME, PUTATIVE (AFU_ORTHOLOGUE AFUA_2G15630)-RELATED"/>
    <property type="match status" value="1"/>
</dbReference>
<proteinExistence type="predicted"/>
<dbReference type="STRING" id="1246637.MTBBW1_530001"/>
<dbReference type="InterPro" id="IPR007197">
    <property type="entry name" value="rSAM"/>
</dbReference>
<evidence type="ECO:0000256" key="5">
    <source>
        <dbReference type="PIRSR" id="PIRSR004869-50"/>
    </source>
</evidence>
<protein>
    <submittedName>
        <fullName evidence="6">Radical SAM domain protein</fullName>
    </submittedName>
</protein>
<evidence type="ECO:0000256" key="3">
    <source>
        <dbReference type="ARBA" id="ARBA00023004"/>
    </source>
</evidence>
<feature type="binding site" evidence="5">
    <location>
        <position position="84"/>
    </location>
    <ligand>
        <name>[4Fe-4S] cluster</name>
        <dbReference type="ChEBI" id="CHEBI:49883"/>
        <note>4Fe-4S-S-AdoMet</note>
    </ligand>
</feature>
<dbReference type="SFLD" id="SFLDS00029">
    <property type="entry name" value="Radical_SAM"/>
    <property type="match status" value="1"/>
</dbReference>
<comment type="cofactor">
    <cofactor evidence="5">
        <name>[4Fe-4S] cluster</name>
        <dbReference type="ChEBI" id="CHEBI:49883"/>
    </cofactor>
    <text evidence="5">Binds 1 [4Fe-4S] cluster. The cluster is coordinated with 3 cysteines and an exchangeable S-adenosyl-L-methionine.</text>
</comment>
<dbReference type="RefSeq" id="WP_080801354.1">
    <property type="nucleotide sequence ID" value="NZ_LT828542.1"/>
</dbReference>
<evidence type="ECO:0000256" key="1">
    <source>
        <dbReference type="ARBA" id="ARBA00022691"/>
    </source>
</evidence>
<dbReference type="PIRSF" id="PIRSF004869">
    <property type="entry name" value="PflX_prd"/>
    <property type="match status" value="1"/>
</dbReference>
<keyword evidence="7" id="KW-1185">Reference proteome</keyword>
<dbReference type="OrthoDB" id="9782387at2"/>
<dbReference type="InterPro" id="IPR016431">
    <property type="entry name" value="Pyrv-formate_lyase-activ_prd"/>
</dbReference>
<dbReference type="GO" id="GO:0051536">
    <property type="term" value="F:iron-sulfur cluster binding"/>
    <property type="evidence" value="ECO:0007669"/>
    <property type="project" value="UniProtKB-KW"/>
</dbReference>
<dbReference type="PANTHER" id="PTHR43075">
    <property type="entry name" value="FORMATE LYASE ACTIVATING ENZYME, PUTATIVE (AFU_ORTHOLOGUE AFUA_2G15630)-RELATED"/>
    <property type="match status" value="1"/>
</dbReference>
<dbReference type="EMBL" id="FWEV01000296">
    <property type="protein sequence ID" value="SLM31996.1"/>
    <property type="molecule type" value="Genomic_DNA"/>
</dbReference>
<gene>
    <name evidence="6" type="ORF">MTBBW1_530001</name>
</gene>
<dbReference type="SFLD" id="SFLDG01099">
    <property type="entry name" value="Uncharacterised_Radical_SAM_Su"/>
    <property type="match status" value="1"/>
</dbReference>